<dbReference type="SMART" id="SM00345">
    <property type="entry name" value="HTH_GNTR"/>
    <property type="match status" value="1"/>
</dbReference>
<dbReference type="Pfam" id="PF00392">
    <property type="entry name" value="GntR"/>
    <property type="match status" value="1"/>
</dbReference>
<evidence type="ECO:0000259" key="5">
    <source>
        <dbReference type="PROSITE" id="PS50949"/>
    </source>
</evidence>
<dbReference type="InterPro" id="IPR000524">
    <property type="entry name" value="Tscrpt_reg_HTH_GntR"/>
</dbReference>
<keyword evidence="1" id="KW-0805">Transcription regulation</keyword>
<protein>
    <recommendedName>
        <fullName evidence="5">HTH gntR-type domain-containing protein</fullName>
    </recommendedName>
</protein>
<name>A0A8J3P2U4_9ACTN</name>
<organism evidence="6 7">
    <name type="scientific">Catellatospora citrea</name>
    <dbReference type="NCBI Taxonomy" id="53366"/>
    <lineage>
        <taxon>Bacteria</taxon>
        <taxon>Bacillati</taxon>
        <taxon>Actinomycetota</taxon>
        <taxon>Actinomycetes</taxon>
        <taxon>Micromonosporales</taxon>
        <taxon>Micromonosporaceae</taxon>
        <taxon>Catellatospora</taxon>
    </lineage>
</organism>
<feature type="region of interest" description="Disordered" evidence="4">
    <location>
        <begin position="54"/>
        <end position="84"/>
    </location>
</feature>
<dbReference type="CDD" id="cd07377">
    <property type="entry name" value="WHTH_GntR"/>
    <property type="match status" value="1"/>
</dbReference>
<dbReference type="GO" id="GO:0003700">
    <property type="term" value="F:DNA-binding transcription factor activity"/>
    <property type="evidence" value="ECO:0007669"/>
    <property type="project" value="InterPro"/>
</dbReference>
<dbReference type="GO" id="GO:0003677">
    <property type="term" value="F:DNA binding"/>
    <property type="evidence" value="ECO:0007669"/>
    <property type="project" value="UniProtKB-KW"/>
</dbReference>
<sequence length="145" mass="15559">MTAKYERLANAIREKIRSGELKPGDKLPSISQIREEYQISYGSVRGAMLVLKAEGPDRGTPRGRSLRQGPQPQGLTPSAACTPAPPRWCGRDGVCAARRSLGPAPRSTATHAVDPGLERARAGLPDGRPALVQLVRPKGLEPLTF</sequence>
<feature type="domain" description="HTH gntR-type" evidence="5">
    <location>
        <begin position="2"/>
        <end position="70"/>
    </location>
</feature>
<dbReference type="SUPFAM" id="SSF46785">
    <property type="entry name" value="Winged helix' DNA-binding domain"/>
    <property type="match status" value="1"/>
</dbReference>
<gene>
    <name evidence="6" type="ORF">Cci01nite_66400</name>
</gene>
<evidence type="ECO:0000313" key="7">
    <source>
        <dbReference type="Proteomes" id="UP000659904"/>
    </source>
</evidence>
<evidence type="ECO:0000256" key="1">
    <source>
        <dbReference type="ARBA" id="ARBA00023015"/>
    </source>
</evidence>
<keyword evidence="2" id="KW-0238">DNA-binding</keyword>
<dbReference type="RefSeq" id="WP_373313471.1">
    <property type="nucleotide sequence ID" value="NZ_BONH01000040.1"/>
</dbReference>
<keyword evidence="3" id="KW-0804">Transcription</keyword>
<evidence type="ECO:0000256" key="4">
    <source>
        <dbReference type="SAM" id="MobiDB-lite"/>
    </source>
</evidence>
<dbReference type="InterPro" id="IPR036388">
    <property type="entry name" value="WH-like_DNA-bd_sf"/>
</dbReference>
<evidence type="ECO:0000313" key="6">
    <source>
        <dbReference type="EMBL" id="GIG01547.1"/>
    </source>
</evidence>
<keyword evidence="7" id="KW-1185">Reference proteome</keyword>
<dbReference type="EMBL" id="BONH01000040">
    <property type="protein sequence ID" value="GIG01547.1"/>
    <property type="molecule type" value="Genomic_DNA"/>
</dbReference>
<comment type="caution">
    <text evidence="6">The sequence shown here is derived from an EMBL/GenBank/DDBJ whole genome shotgun (WGS) entry which is preliminary data.</text>
</comment>
<dbReference type="InterPro" id="IPR036390">
    <property type="entry name" value="WH_DNA-bd_sf"/>
</dbReference>
<evidence type="ECO:0000256" key="2">
    <source>
        <dbReference type="ARBA" id="ARBA00023125"/>
    </source>
</evidence>
<evidence type="ECO:0000256" key="3">
    <source>
        <dbReference type="ARBA" id="ARBA00023163"/>
    </source>
</evidence>
<dbReference type="Proteomes" id="UP000659904">
    <property type="component" value="Unassembled WGS sequence"/>
</dbReference>
<reference evidence="6 7" key="1">
    <citation type="submission" date="2021-01" db="EMBL/GenBank/DDBJ databases">
        <title>Whole genome shotgun sequence of Catellatospora citrea NBRC 14495.</title>
        <authorList>
            <person name="Komaki H."/>
            <person name="Tamura T."/>
        </authorList>
    </citation>
    <scope>NUCLEOTIDE SEQUENCE [LARGE SCALE GENOMIC DNA]</scope>
    <source>
        <strain evidence="6 7">NBRC 14495</strain>
    </source>
</reference>
<dbReference type="AlphaFoldDB" id="A0A8J3P2U4"/>
<accession>A0A8J3P2U4</accession>
<proteinExistence type="predicted"/>
<dbReference type="Gene3D" id="1.10.10.10">
    <property type="entry name" value="Winged helix-like DNA-binding domain superfamily/Winged helix DNA-binding domain"/>
    <property type="match status" value="1"/>
</dbReference>
<dbReference type="PROSITE" id="PS50949">
    <property type="entry name" value="HTH_GNTR"/>
    <property type="match status" value="1"/>
</dbReference>